<dbReference type="Gene3D" id="2.40.50.100">
    <property type="match status" value="1"/>
</dbReference>
<keyword evidence="2 3" id="KW-0175">Coiled coil</keyword>
<dbReference type="InterPro" id="IPR050465">
    <property type="entry name" value="UPF0194_transport"/>
</dbReference>
<gene>
    <name evidence="4" type="ORF">HMPREF0202_01790</name>
</gene>
<dbReference type="eggNOG" id="COG0845">
    <property type="taxonomic scope" value="Bacteria"/>
</dbReference>
<evidence type="ECO:0000313" key="4">
    <source>
        <dbReference type="EMBL" id="ERT68401.1"/>
    </source>
</evidence>
<dbReference type="HOGENOM" id="CLU_018816_14_5_0"/>
<dbReference type="RefSeq" id="WP_023051326.1">
    <property type="nucleotide sequence ID" value="NZ_CP173062.2"/>
</dbReference>
<comment type="subcellular location">
    <subcellularLocation>
        <location evidence="1">Cell envelope</location>
    </subcellularLocation>
</comment>
<evidence type="ECO:0008006" key="6">
    <source>
        <dbReference type="Google" id="ProtNLM"/>
    </source>
</evidence>
<keyword evidence="5" id="KW-1185">Reference proteome</keyword>
<dbReference type="Proteomes" id="UP000017081">
    <property type="component" value="Unassembled WGS sequence"/>
</dbReference>
<dbReference type="GO" id="GO:0030313">
    <property type="term" value="C:cell envelope"/>
    <property type="evidence" value="ECO:0007669"/>
    <property type="project" value="UniProtKB-SubCell"/>
</dbReference>
<comment type="caution">
    <text evidence="4">The sequence shown here is derived from an EMBL/GenBank/DDBJ whole genome shotgun (WGS) entry which is preliminary data.</text>
</comment>
<evidence type="ECO:0000256" key="2">
    <source>
        <dbReference type="ARBA" id="ARBA00023054"/>
    </source>
</evidence>
<dbReference type="PANTHER" id="PTHR32347">
    <property type="entry name" value="EFFLUX SYSTEM COMPONENT YKNX-RELATED"/>
    <property type="match status" value="1"/>
</dbReference>
<dbReference type="EMBL" id="AXZF01000067">
    <property type="protein sequence ID" value="ERT68401.1"/>
    <property type="molecule type" value="Genomic_DNA"/>
</dbReference>
<evidence type="ECO:0000313" key="5">
    <source>
        <dbReference type="Proteomes" id="UP000017081"/>
    </source>
</evidence>
<feature type="coiled-coil region" evidence="3">
    <location>
        <begin position="125"/>
        <end position="232"/>
    </location>
</feature>
<dbReference type="PRINTS" id="PR01490">
    <property type="entry name" value="RTXTOXIND"/>
</dbReference>
<sequence length="440" mass="47963">MKKNRIMIGAVIAVLALGGYLLVDKVTGKDVKISKIEMGNLSSSILYAGMVAPGEVIPVYVEAPVLVESIMARVGQEVEPGDKLLTFSSKSVIENDKELRINELDIKDIKLRIADLDGGSLKLELDNRKLEMRNLEEKIRGDERRLPVLTAETRTLKEKAEAYKKLLAADGVSSTEANKAINEAEKKIVELEDLKTSLELNRQKFELSAVSFESLTRELAIEEAKLKSSLEKLQLMNEILVRRAEQLKKPLEAPVAGVITAIDVTEGSNMLSGQRLLAISPKGESIVKVEVPMYGASSVKQNQKALVRSSSSGGDLCYEGVVSRVSSVARESVLGGKNDKVIEVEVKVTGANDLKPGFITDVEISSESSRSVATVSSFSVIEEGDRSYVYIVDEGRVRKTEVKIGAKTSTDYEVLNLPLGTEVVINPFKVSNGERVKAVI</sequence>
<reference evidence="4 5" key="1">
    <citation type="submission" date="2013-08" db="EMBL/GenBank/DDBJ databases">
        <authorList>
            <person name="Weinstock G."/>
            <person name="Sodergren E."/>
            <person name="Wylie T."/>
            <person name="Fulton L."/>
            <person name="Fulton R."/>
            <person name="Fronick C."/>
            <person name="O'Laughlin M."/>
            <person name="Godfrey J."/>
            <person name="Miner T."/>
            <person name="Herter B."/>
            <person name="Appelbaum E."/>
            <person name="Cordes M."/>
            <person name="Lek S."/>
            <person name="Wollam A."/>
            <person name="Pepin K.H."/>
            <person name="Palsikar V.B."/>
            <person name="Mitreva M."/>
            <person name="Wilson R.K."/>
        </authorList>
    </citation>
    <scope>NUCLEOTIDE SEQUENCE [LARGE SCALE GENOMIC DNA]</scope>
    <source>
        <strain evidence="4 5">ATCC BAA-474</strain>
    </source>
</reference>
<evidence type="ECO:0000256" key="1">
    <source>
        <dbReference type="ARBA" id="ARBA00004196"/>
    </source>
</evidence>
<organism evidence="4 5">
    <name type="scientific">Cetobacterium somerae ATCC BAA-474</name>
    <dbReference type="NCBI Taxonomy" id="1319815"/>
    <lineage>
        <taxon>Bacteria</taxon>
        <taxon>Fusobacteriati</taxon>
        <taxon>Fusobacteriota</taxon>
        <taxon>Fusobacteriia</taxon>
        <taxon>Fusobacteriales</taxon>
        <taxon>Fusobacteriaceae</taxon>
        <taxon>Cetobacterium</taxon>
    </lineage>
</organism>
<dbReference type="PATRIC" id="fig|1319815.3.peg.1730"/>
<dbReference type="Gene3D" id="2.40.420.20">
    <property type="match status" value="1"/>
</dbReference>
<name>U7VA67_9FUSO</name>
<protein>
    <recommendedName>
        <fullName evidence="6">RND efflux pump membrane fusion protein barrel-sandwich domain-containing protein</fullName>
    </recommendedName>
</protein>
<accession>U7VA67</accession>
<dbReference type="AlphaFoldDB" id="U7VA67"/>
<proteinExistence type="predicted"/>
<evidence type="ECO:0000256" key="3">
    <source>
        <dbReference type="SAM" id="Coils"/>
    </source>
</evidence>
<dbReference type="PANTHER" id="PTHR32347:SF14">
    <property type="entry name" value="EFFLUX SYSTEM COMPONENT YKNX-RELATED"/>
    <property type="match status" value="1"/>
</dbReference>
<dbReference type="STRING" id="1319815.HMPREF0202_01790"/>